<dbReference type="Proteomes" id="UP000580718">
    <property type="component" value="Unassembled WGS sequence"/>
</dbReference>
<keyword evidence="3 7" id="KW-0812">Transmembrane</keyword>
<comment type="subcellular location">
    <subcellularLocation>
        <location evidence="1">Membrane</location>
        <topology evidence="1">Multi-pass membrane protein</topology>
    </subcellularLocation>
</comment>
<feature type="transmembrane region" description="Helical" evidence="7">
    <location>
        <begin position="6"/>
        <end position="30"/>
    </location>
</feature>
<dbReference type="NCBIfam" id="NF041756">
    <property type="entry name" value="EfeU"/>
    <property type="match status" value="1"/>
</dbReference>
<evidence type="ECO:0000256" key="6">
    <source>
        <dbReference type="SAM" id="MobiDB-lite"/>
    </source>
</evidence>
<organism evidence="9 10">
    <name type="scientific">Modestobacter versicolor</name>
    <dbReference type="NCBI Taxonomy" id="429133"/>
    <lineage>
        <taxon>Bacteria</taxon>
        <taxon>Bacillati</taxon>
        <taxon>Actinomycetota</taxon>
        <taxon>Actinomycetes</taxon>
        <taxon>Geodermatophilales</taxon>
        <taxon>Geodermatophilaceae</taxon>
        <taxon>Modestobacter</taxon>
    </lineage>
</organism>
<evidence type="ECO:0000256" key="3">
    <source>
        <dbReference type="ARBA" id="ARBA00022692"/>
    </source>
</evidence>
<evidence type="ECO:0000256" key="7">
    <source>
        <dbReference type="SAM" id="Phobius"/>
    </source>
</evidence>
<dbReference type="PANTHER" id="PTHR31632:SF2">
    <property type="entry name" value="PLASMA MEMBRANE IRON PERMEASE"/>
    <property type="match status" value="1"/>
</dbReference>
<evidence type="ECO:0000256" key="2">
    <source>
        <dbReference type="ARBA" id="ARBA00008333"/>
    </source>
</evidence>
<evidence type="ECO:0000256" key="1">
    <source>
        <dbReference type="ARBA" id="ARBA00004141"/>
    </source>
</evidence>
<feature type="transmembrane region" description="Helical" evidence="7">
    <location>
        <begin position="151"/>
        <end position="175"/>
    </location>
</feature>
<feature type="transmembrane region" description="Helical" evidence="7">
    <location>
        <begin position="75"/>
        <end position="93"/>
    </location>
</feature>
<evidence type="ECO:0000313" key="9">
    <source>
        <dbReference type="EMBL" id="PZA20854.1"/>
    </source>
</evidence>
<dbReference type="InterPro" id="IPR004923">
    <property type="entry name" value="FTR1/Fip1/EfeU"/>
</dbReference>
<reference evidence="9 10" key="1">
    <citation type="submission" date="2018-06" db="EMBL/GenBank/DDBJ databases">
        <title>Draft genome sequence of Modestobacter versicolor CP153-2.</title>
        <authorList>
            <person name="Gundlapally S.R."/>
        </authorList>
    </citation>
    <scope>NUCLEOTIDE SEQUENCE [LARGE SCALE GENOMIC DNA]</scope>
    <source>
        <strain evidence="9 10">CP153-2</strain>
    </source>
</reference>
<keyword evidence="10" id="KW-1185">Reference proteome</keyword>
<dbReference type="GO" id="GO:0033573">
    <property type="term" value="C:high-affinity iron permease complex"/>
    <property type="evidence" value="ECO:0007669"/>
    <property type="project" value="InterPro"/>
</dbReference>
<feature type="transmembrane region" description="Helical" evidence="7">
    <location>
        <begin position="113"/>
        <end position="131"/>
    </location>
</feature>
<feature type="transmembrane region" description="Helical" evidence="7">
    <location>
        <begin position="42"/>
        <end position="63"/>
    </location>
</feature>
<dbReference type="RefSeq" id="WP_110552730.1">
    <property type="nucleotide sequence ID" value="NZ_JACIBU010000001.1"/>
</dbReference>
<evidence type="ECO:0000313" key="10">
    <source>
        <dbReference type="Proteomes" id="UP000247602"/>
    </source>
</evidence>
<feature type="compositionally biased region" description="Polar residues" evidence="6">
    <location>
        <begin position="286"/>
        <end position="296"/>
    </location>
</feature>
<comment type="similarity">
    <text evidence="2">Belongs to the oxidase-dependent Fe transporter (OFeT) (TC 9.A.10.1) family.</text>
</comment>
<dbReference type="Proteomes" id="UP000247602">
    <property type="component" value="Unassembled WGS sequence"/>
</dbReference>
<name>A0A323V827_9ACTN</name>
<dbReference type="AlphaFoldDB" id="A0A323V827"/>
<evidence type="ECO:0000256" key="4">
    <source>
        <dbReference type="ARBA" id="ARBA00022989"/>
    </source>
</evidence>
<reference evidence="8 11" key="2">
    <citation type="submission" date="2020-08" db="EMBL/GenBank/DDBJ databases">
        <title>Sequencing the genomes of 1000 actinobacteria strains.</title>
        <authorList>
            <person name="Klenk H.-P."/>
        </authorList>
    </citation>
    <scope>NUCLEOTIDE SEQUENCE [LARGE SCALE GENOMIC DNA]</scope>
    <source>
        <strain evidence="8 11">DSM 16678</strain>
    </source>
</reference>
<comment type="caution">
    <text evidence="9">The sequence shown here is derived from an EMBL/GenBank/DDBJ whole genome shotgun (WGS) entry which is preliminary data.</text>
</comment>
<feature type="region of interest" description="Disordered" evidence="6">
    <location>
        <begin position="274"/>
        <end position="296"/>
    </location>
</feature>
<feature type="transmembrane region" description="Helical" evidence="7">
    <location>
        <begin position="182"/>
        <end position="202"/>
    </location>
</feature>
<keyword evidence="5 7" id="KW-0472">Membrane</keyword>
<evidence type="ECO:0000313" key="8">
    <source>
        <dbReference type="EMBL" id="MBB3677310.1"/>
    </source>
</evidence>
<dbReference type="PANTHER" id="PTHR31632">
    <property type="entry name" value="IRON TRANSPORTER FTH1"/>
    <property type="match status" value="1"/>
</dbReference>
<accession>A0A323V827</accession>
<dbReference type="OrthoDB" id="7260758at2"/>
<evidence type="ECO:0000313" key="11">
    <source>
        <dbReference type="Proteomes" id="UP000580718"/>
    </source>
</evidence>
<dbReference type="EMBL" id="JACIBU010000001">
    <property type="protein sequence ID" value="MBB3677310.1"/>
    <property type="molecule type" value="Genomic_DNA"/>
</dbReference>
<feature type="transmembrane region" description="Helical" evidence="7">
    <location>
        <begin position="250"/>
        <end position="268"/>
    </location>
</feature>
<protein>
    <submittedName>
        <fullName evidence="8 9">Iron transporter</fullName>
    </submittedName>
</protein>
<keyword evidence="4 7" id="KW-1133">Transmembrane helix</keyword>
<evidence type="ECO:0000256" key="5">
    <source>
        <dbReference type="ARBA" id="ARBA00023136"/>
    </source>
</evidence>
<dbReference type="GO" id="GO:0015093">
    <property type="term" value="F:ferrous iron transmembrane transporter activity"/>
    <property type="evidence" value="ECO:0007669"/>
    <property type="project" value="TreeGrafter"/>
</dbReference>
<dbReference type="Pfam" id="PF03239">
    <property type="entry name" value="FTR1"/>
    <property type="match status" value="1"/>
</dbReference>
<dbReference type="EMBL" id="QKNV01000137">
    <property type="protein sequence ID" value="PZA20854.1"/>
    <property type="molecule type" value="Genomic_DNA"/>
</dbReference>
<sequence>MGPVFTASYLIGLREGLEMVLIVSVLVAYLVKTGRRQHLLPVWAGVGAAAALSIGFGWALSYVSTTVLGGPGQELFDAITSVLAVALVTWMVFWMRRTARRLSGELRGRLDGAIGLGVGAVVGIAFLSVAREGLETTLLFFASAQGATSSSPLLGLGAGLLTAVVVGVGLYAGAIRINLSRFFMVSGALLVLVAAGIFKYAVHDFQEAGVLPGLSTLAFDASGWLDPTSWYGALAAGLFNITPQPSVLETVAWLAYLVPVLVLFLLPARTRSTPAAAPAPAPDVVSENTPHVQARA</sequence>
<gene>
    <name evidence="9" type="ORF">DMO24_13285</name>
    <name evidence="8" type="ORF">FHX36_003045</name>
</gene>
<proteinExistence type="inferred from homology"/>